<evidence type="ECO:0000256" key="3">
    <source>
        <dbReference type="SAM" id="MobiDB-lite"/>
    </source>
</evidence>
<reference evidence="5" key="1">
    <citation type="submission" date="2021-01" db="EMBL/GenBank/DDBJ databases">
        <authorList>
            <person name="Corre E."/>
            <person name="Pelletier E."/>
            <person name="Niang G."/>
            <person name="Scheremetjew M."/>
            <person name="Finn R."/>
            <person name="Kale V."/>
            <person name="Holt S."/>
            <person name="Cochrane G."/>
            <person name="Meng A."/>
            <person name="Brown T."/>
            <person name="Cohen L."/>
        </authorList>
    </citation>
    <scope>NUCLEOTIDE SEQUENCE</scope>
</reference>
<evidence type="ECO:0000256" key="1">
    <source>
        <dbReference type="ARBA" id="ARBA00022722"/>
    </source>
</evidence>
<evidence type="ECO:0000313" key="5">
    <source>
        <dbReference type="EMBL" id="CAD8848982.1"/>
    </source>
</evidence>
<dbReference type="Gene3D" id="3.30.420.10">
    <property type="entry name" value="Ribonuclease H-like superfamily/Ribonuclease H"/>
    <property type="match status" value="1"/>
</dbReference>
<accession>A0A7S1ACJ1</accession>
<protein>
    <recommendedName>
        <fullName evidence="4">Exonuclease domain-containing protein</fullName>
    </recommendedName>
</protein>
<evidence type="ECO:0000256" key="2">
    <source>
        <dbReference type="ARBA" id="ARBA00022801"/>
    </source>
</evidence>
<keyword evidence="2" id="KW-0378">Hydrolase</keyword>
<feature type="compositionally biased region" description="Low complexity" evidence="3">
    <location>
        <begin position="22"/>
        <end position="31"/>
    </location>
</feature>
<dbReference type="InterPro" id="IPR036397">
    <property type="entry name" value="RNaseH_sf"/>
</dbReference>
<dbReference type="GO" id="GO:0004527">
    <property type="term" value="F:exonuclease activity"/>
    <property type="evidence" value="ECO:0007669"/>
    <property type="project" value="InterPro"/>
</dbReference>
<dbReference type="GO" id="GO:0005634">
    <property type="term" value="C:nucleus"/>
    <property type="evidence" value="ECO:0007669"/>
    <property type="project" value="TreeGrafter"/>
</dbReference>
<feature type="region of interest" description="Disordered" evidence="3">
    <location>
        <begin position="1"/>
        <end position="40"/>
    </location>
</feature>
<dbReference type="EMBL" id="HBFQ01033179">
    <property type="protein sequence ID" value="CAD8848982.1"/>
    <property type="molecule type" value="Transcribed_RNA"/>
</dbReference>
<proteinExistence type="predicted"/>
<feature type="compositionally biased region" description="Basic and acidic residues" evidence="3">
    <location>
        <begin position="184"/>
        <end position="196"/>
    </location>
</feature>
<keyword evidence="1" id="KW-0540">Nuclease</keyword>
<dbReference type="SUPFAM" id="SSF53098">
    <property type="entry name" value="Ribonuclease H-like"/>
    <property type="match status" value="1"/>
</dbReference>
<dbReference type="InterPro" id="IPR012337">
    <property type="entry name" value="RNaseH-like_sf"/>
</dbReference>
<organism evidence="5">
    <name type="scientific">Noctiluca scintillans</name>
    <name type="common">Sea sparkle</name>
    <name type="synonym">Red tide dinoflagellate</name>
    <dbReference type="NCBI Taxonomy" id="2966"/>
    <lineage>
        <taxon>Eukaryota</taxon>
        <taxon>Sar</taxon>
        <taxon>Alveolata</taxon>
        <taxon>Dinophyceae</taxon>
        <taxon>Noctilucales</taxon>
        <taxon>Noctilucaceae</taxon>
        <taxon>Noctiluca</taxon>
    </lineage>
</organism>
<name>A0A7S1ACJ1_NOCSC</name>
<feature type="domain" description="Exonuclease" evidence="4">
    <location>
        <begin position="320"/>
        <end position="487"/>
    </location>
</feature>
<evidence type="ECO:0000259" key="4">
    <source>
        <dbReference type="SMART" id="SM00479"/>
    </source>
</evidence>
<gene>
    <name evidence="5" type="ORF">NSCI0253_LOCUS23332</name>
</gene>
<dbReference type="GO" id="GO:0003676">
    <property type="term" value="F:nucleic acid binding"/>
    <property type="evidence" value="ECO:0007669"/>
    <property type="project" value="InterPro"/>
</dbReference>
<dbReference type="SMART" id="SM00479">
    <property type="entry name" value="EXOIII"/>
    <property type="match status" value="1"/>
</dbReference>
<dbReference type="PANTHER" id="PTHR12801">
    <property type="entry name" value="RNA EXONUCLEASE REXO1 / RECO3 FAMILY MEMBER-RELATED"/>
    <property type="match status" value="1"/>
</dbReference>
<dbReference type="InterPro" id="IPR047021">
    <property type="entry name" value="REXO1/3/4-like"/>
</dbReference>
<feature type="region of interest" description="Disordered" evidence="3">
    <location>
        <begin position="227"/>
        <end position="270"/>
    </location>
</feature>
<dbReference type="InterPro" id="IPR013520">
    <property type="entry name" value="Ribonucl_H"/>
</dbReference>
<feature type="region of interest" description="Disordered" evidence="3">
    <location>
        <begin position="169"/>
        <end position="196"/>
    </location>
</feature>
<dbReference type="AlphaFoldDB" id="A0A7S1ACJ1"/>
<feature type="compositionally biased region" description="Basic and acidic residues" evidence="3">
    <location>
        <begin position="1"/>
        <end position="12"/>
    </location>
</feature>
<sequence>MPASGKEEREGDGAEPGRMGTSSGQVSQSSSEEALMRRSQELRKKLLQSALYRPSLSVTANSPAAAEETSRPCVKLAPPVTLVPAPKKVALSARNTMKPVPLTLKQLAAMARAGTVAEQAKFVSPVTSVDTSASCTQARTGQQGAQAQAEASSSKLLAARLATAREELAGVHTRSNETVAEDAESVKSEEVDDMDCRRDGAHRAEAIGDSSAGVRSLSALNVDIDAFAPLPSGTPPRNRASATPSTKASSEKRNHASSSSAIPNPPAKRGRVTDDAVLIAGWQSLLEHTRRHPEYGNEYTRLFEVDGASWLKASPGPSRLAVGIDCEMVFAKDDPNALARVSVVSFSDTLLDLYVERSCGDILDFRTPISGVKPHHLLQENGALPFSEIQQRVLKLISPDTILVGHALQNDLRSLQIQHNTIVDTALLFAVDGGGPWQKHKLHSLVSLMRAKVATLETVSDKSAHDSRQDATWALEIALYEASIFPRRTGPLKLETFPTRVILTEIPPGFGDAELQALFRSGEVSEVEYQLQCDPPGHRGDWLGRATVSFPNQSDRDAAFAALARFICVRVGPLHDWRTRRDVEQMQAELVEHFAHYGKVRGCRVMWPRPHPGLVSFPFALLDCHPATARTLVTKGETHCLATHASGFAVHLADDDHCRRRCVVPIGSSHLVARVQ</sequence>